<organism evidence="3 4">
    <name type="scientific">Parafrankia irregularis</name>
    <dbReference type="NCBI Taxonomy" id="795642"/>
    <lineage>
        <taxon>Bacteria</taxon>
        <taxon>Bacillati</taxon>
        <taxon>Actinomycetota</taxon>
        <taxon>Actinomycetes</taxon>
        <taxon>Frankiales</taxon>
        <taxon>Frankiaceae</taxon>
        <taxon>Parafrankia</taxon>
    </lineage>
</organism>
<dbReference type="InterPro" id="IPR019965">
    <property type="entry name" value="PPOX_F420-dep_Rv2061_put"/>
</dbReference>
<dbReference type="Gene3D" id="2.30.110.10">
    <property type="entry name" value="Electron Transport, Fmn-binding Protein, Chain A"/>
    <property type="match status" value="1"/>
</dbReference>
<dbReference type="InterPro" id="IPR012349">
    <property type="entry name" value="Split_barrel_FMN-bd"/>
</dbReference>
<name>A0A0S4QJ32_9ACTN</name>
<dbReference type="GO" id="GO:0005829">
    <property type="term" value="C:cytosol"/>
    <property type="evidence" value="ECO:0007669"/>
    <property type="project" value="TreeGrafter"/>
</dbReference>
<evidence type="ECO:0000313" key="4">
    <source>
        <dbReference type="Proteomes" id="UP000198802"/>
    </source>
</evidence>
<feature type="domain" description="Pyridoxamine 5'-phosphate oxidase N-terminal" evidence="2">
    <location>
        <begin position="10"/>
        <end position="98"/>
    </location>
</feature>
<dbReference type="RefSeq" id="WP_054564894.1">
    <property type="nucleotide sequence ID" value="NZ_FAOZ01000005.1"/>
</dbReference>
<dbReference type="EMBL" id="FAOZ01000005">
    <property type="protein sequence ID" value="CUU55533.1"/>
    <property type="molecule type" value="Genomic_DNA"/>
</dbReference>
<accession>A0A0S4QJ32</accession>
<protein>
    <recommendedName>
        <fullName evidence="2">Pyridoxamine 5'-phosphate oxidase N-terminal domain-containing protein</fullName>
    </recommendedName>
</protein>
<evidence type="ECO:0000259" key="2">
    <source>
        <dbReference type="Pfam" id="PF01243"/>
    </source>
</evidence>
<dbReference type="PANTHER" id="PTHR35176:SF11">
    <property type="entry name" value="PYRIDOXAMINE 5'-PHOSPHATE OXIDASE FAMILY PROTEIN"/>
    <property type="match status" value="1"/>
</dbReference>
<dbReference type="SUPFAM" id="SSF50475">
    <property type="entry name" value="FMN-binding split barrel"/>
    <property type="match status" value="1"/>
</dbReference>
<reference evidence="4" key="1">
    <citation type="submission" date="2015-11" db="EMBL/GenBank/DDBJ databases">
        <authorList>
            <person name="Varghese N."/>
        </authorList>
    </citation>
    <scope>NUCLEOTIDE SEQUENCE [LARGE SCALE GENOMIC DNA]</scope>
    <source>
        <strain evidence="4">DSM 45899</strain>
    </source>
</reference>
<proteinExistence type="predicted"/>
<dbReference type="GO" id="GO:0070967">
    <property type="term" value="F:coenzyme F420 binding"/>
    <property type="evidence" value="ECO:0007669"/>
    <property type="project" value="TreeGrafter"/>
</dbReference>
<dbReference type="InterPro" id="IPR011576">
    <property type="entry name" value="Pyridox_Oxase_N"/>
</dbReference>
<dbReference type="Pfam" id="PF01243">
    <property type="entry name" value="PNPOx_N"/>
    <property type="match status" value="1"/>
</dbReference>
<dbReference type="AlphaFoldDB" id="A0A0S4QJ32"/>
<evidence type="ECO:0000313" key="3">
    <source>
        <dbReference type="EMBL" id="CUU55533.1"/>
    </source>
</evidence>
<dbReference type="InterPro" id="IPR052019">
    <property type="entry name" value="F420H2_bilvrd_red/Heme_oxyg"/>
</dbReference>
<gene>
    <name evidence="3" type="ORF">Ga0074812_105185</name>
</gene>
<dbReference type="NCBIfam" id="TIGR03666">
    <property type="entry name" value="Rv2061_F420"/>
    <property type="match status" value="1"/>
</dbReference>
<evidence type="ECO:0000256" key="1">
    <source>
        <dbReference type="ARBA" id="ARBA00023002"/>
    </source>
</evidence>
<sequence>MPSTVTLPAWTQTAKYLALTTFRKDGRPVSTPVWFVVNGAELLVLTDESSGKARRLRSSPRATVAPCDARGRASEGPIEVMAEIVPERTGATRAMVNRRYRLAAPLVAATSKVVRTVRRRDPERPTAIRITMPGW</sequence>
<dbReference type="PANTHER" id="PTHR35176">
    <property type="entry name" value="HEME OXYGENASE HI_0854-RELATED"/>
    <property type="match status" value="1"/>
</dbReference>
<dbReference type="GO" id="GO:0016627">
    <property type="term" value="F:oxidoreductase activity, acting on the CH-CH group of donors"/>
    <property type="evidence" value="ECO:0007669"/>
    <property type="project" value="TreeGrafter"/>
</dbReference>
<dbReference type="Proteomes" id="UP000198802">
    <property type="component" value="Unassembled WGS sequence"/>
</dbReference>
<keyword evidence="1" id="KW-0560">Oxidoreductase</keyword>
<keyword evidence="4" id="KW-1185">Reference proteome</keyword>